<keyword evidence="1" id="KW-0646">Protease inhibitor</keyword>
<dbReference type="PROSITE" id="PS00280">
    <property type="entry name" value="BPTI_KUNITZ_1"/>
    <property type="match status" value="1"/>
</dbReference>
<keyword evidence="3" id="KW-0677">Repeat</keyword>
<evidence type="ECO:0000256" key="3">
    <source>
        <dbReference type="ARBA" id="ARBA00022737"/>
    </source>
</evidence>
<dbReference type="Pfam" id="PF00014">
    <property type="entry name" value="Kunitz_BPTI"/>
    <property type="match status" value="1"/>
</dbReference>
<evidence type="ECO:0000256" key="1">
    <source>
        <dbReference type="ARBA" id="ARBA00022690"/>
    </source>
</evidence>
<evidence type="ECO:0000256" key="2">
    <source>
        <dbReference type="ARBA" id="ARBA00022729"/>
    </source>
</evidence>
<comment type="caution">
    <text evidence="9">The sequence shown here is derived from an EMBL/GenBank/DDBJ whole genome shotgun (WGS) entry which is preliminary data.</text>
</comment>
<dbReference type="PRINTS" id="PR00759">
    <property type="entry name" value="BASICPTASE"/>
</dbReference>
<dbReference type="Proteomes" id="UP000034805">
    <property type="component" value="Unassembled WGS sequence"/>
</dbReference>
<feature type="domain" description="BPTI/Kunitz inhibitor" evidence="8">
    <location>
        <begin position="309"/>
        <end position="362"/>
    </location>
</feature>
<dbReference type="EMBL" id="JARO02000170">
    <property type="protein sequence ID" value="KPP79602.1"/>
    <property type="molecule type" value="Genomic_DNA"/>
</dbReference>
<evidence type="ECO:0000313" key="9">
    <source>
        <dbReference type="EMBL" id="KPP79602.1"/>
    </source>
</evidence>
<keyword evidence="5" id="KW-1015">Disulfide bond</keyword>
<dbReference type="GO" id="GO:0005615">
    <property type="term" value="C:extracellular space"/>
    <property type="evidence" value="ECO:0007669"/>
    <property type="project" value="TreeGrafter"/>
</dbReference>
<dbReference type="InterPro" id="IPR002223">
    <property type="entry name" value="Kunitz_BPTI"/>
</dbReference>
<dbReference type="SMART" id="SM00210">
    <property type="entry name" value="TSPN"/>
    <property type="match status" value="1"/>
</dbReference>
<reference evidence="9 10" key="1">
    <citation type="submission" date="2015-08" db="EMBL/GenBank/DDBJ databases">
        <title>The genome of the Asian arowana (Scleropages formosus).</title>
        <authorList>
            <person name="Tan M.H."/>
            <person name="Gan H.M."/>
            <person name="Croft L.J."/>
            <person name="Austin C.M."/>
        </authorList>
    </citation>
    <scope>NUCLEOTIDE SEQUENCE [LARGE SCALE GENOMIC DNA]</scope>
    <source>
        <strain evidence="9">Aro1</strain>
    </source>
</reference>
<dbReference type="PROSITE" id="PS50279">
    <property type="entry name" value="BPTI_KUNITZ_2"/>
    <property type="match status" value="1"/>
</dbReference>
<dbReference type="PANTHER" id="PTHR10083:SF328">
    <property type="entry name" value="TISSUE FACTOR PATHWAY INHIBITOR"/>
    <property type="match status" value="1"/>
</dbReference>
<keyword evidence="2 7" id="KW-0732">Signal</keyword>
<evidence type="ECO:0000259" key="8">
    <source>
        <dbReference type="PROSITE" id="PS50279"/>
    </source>
</evidence>
<dbReference type="InterPro" id="IPR020901">
    <property type="entry name" value="Prtase_inh_Kunz-CS"/>
</dbReference>
<evidence type="ECO:0000256" key="7">
    <source>
        <dbReference type="SAM" id="SignalP"/>
    </source>
</evidence>
<accession>A0A0P7XW31</accession>
<feature type="chain" id="PRO_5006145740" description="BPTI/Kunitz inhibitor domain-containing protein" evidence="7">
    <location>
        <begin position="20"/>
        <end position="614"/>
    </location>
</feature>
<evidence type="ECO:0000256" key="6">
    <source>
        <dbReference type="SAM" id="MobiDB-lite"/>
    </source>
</evidence>
<feature type="compositionally biased region" description="Basic and acidic residues" evidence="6">
    <location>
        <begin position="245"/>
        <end position="262"/>
    </location>
</feature>
<dbReference type="SUPFAM" id="SSF57362">
    <property type="entry name" value="BPTI-like"/>
    <property type="match status" value="1"/>
</dbReference>
<dbReference type="AlphaFoldDB" id="A0A0P7XW31"/>
<dbReference type="Gene3D" id="2.60.120.200">
    <property type="match status" value="1"/>
</dbReference>
<evidence type="ECO:0000313" key="10">
    <source>
        <dbReference type="Proteomes" id="UP000034805"/>
    </source>
</evidence>
<dbReference type="GO" id="GO:0004867">
    <property type="term" value="F:serine-type endopeptidase inhibitor activity"/>
    <property type="evidence" value="ECO:0007669"/>
    <property type="project" value="UniProtKB-KW"/>
</dbReference>
<evidence type="ECO:0000256" key="4">
    <source>
        <dbReference type="ARBA" id="ARBA00022900"/>
    </source>
</evidence>
<dbReference type="InterPro" id="IPR008922">
    <property type="entry name" value="Di-copper_centre_dom_sf"/>
</dbReference>
<dbReference type="Gene3D" id="4.10.410.10">
    <property type="entry name" value="Pancreatic trypsin inhibitor Kunitz domain"/>
    <property type="match status" value="1"/>
</dbReference>
<evidence type="ECO:0000256" key="5">
    <source>
        <dbReference type="ARBA" id="ARBA00023157"/>
    </source>
</evidence>
<sequence length="614" mass="68107">MSLISGVSFVPLVIDLLEALNITRSIKGVTKAKGLEPGAPAWKFRHRAPHFTLPHDFSIYFLSTMQGSIGLHFVAQQAKNSDGTLISLVSPAAMKEDGRPLLRLVSSTRSNQLRLDYRAAHSMQPSSFVFPGGTPFANGRWARMALSLEAHKVSLFIDCEEAVMFQKSHGEDVLSLVLPIDLEITMASMPGDKASKFLGYLQTAEVSTTGYQRRPWRCENLSDPLPFSTLSEQLVDPVMEDTGEGDPRIHLEPQSDVAHDQPQRSPLGPPGSQGRFRAVASSEEDRLRRLEGLVEGLSSMVEMLKTQACFMPKMAGHCRTKRDAVSRWFYNSVSASCEEFLYSGCGGNGNNFESQGACQQQCMLGACCIRLPRHPGLLVGFDREGYDRHGYNASNLDRGSHRRKVESQVWTGPALFGLNGEVFSGLSDGRRYDKYGYDQQGYDKDGFHRDTGFNLTGYNRKGEHDDRSEFGLDGYNWDGYDRAGFDCSGQDSHGYNYLGTCTGFTYRCEYVSRAQCQLRGMGGPNGEVMSFSLGRRCGDLLCGDGCGCSHAGHSYRFGQSFEHGCEVCLCSFTGSVECTCRHVSQRKEVRDLTPTERELYQQAIRKLYSKQGIS</sequence>
<keyword evidence="4" id="KW-0722">Serine protease inhibitor</keyword>
<gene>
    <name evidence="9" type="ORF">Z043_100811</name>
</gene>
<dbReference type="PANTHER" id="PTHR10083">
    <property type="entry name" value="KUNITZ-TYPE PROTEASE INHIBITOR-RELATED"/>
    <property type="match status" value="1"/>
</dbReference>
<dbReference type="SUPFAM" id="SSF49899">
    <property type="entry name" value="Concanavalin A-like lectins/glucanases"/>
    <property type="match status" value="1"/>
</dbReference>
<organism evidence="9 10">
    <name type="scientific">Scleropages formosus</name>
    <name type="common">Asian bonytongue</name>
    <name type="synonym">Osteoglossum formosum</name>
    <dbReference type="NCBI Taxonomy" id="113540"/>
    <lineage>
        <taxon>Eukaryota</taxon>
        <taxon>Metazoa</taxon>
        <taxon>Chordata</taxon>
        <taxon>Craniata</taxon>
        <taxon>Vertebrata</taxon>
        <taxon>Euteleostomi</taxon>
        <taxon>Actinopterygii</taxon>
        <taxon>Neopterygii</taxon>
        <taxon>Teleostei</taxon>
        <taxon>Osteoglossocephala</taxon>
        <taxon>Osteoglossomorpha</taxon>
        <taxon>Osteoglossiformes</taxon>
        <taxon>Osteoglossidae</taxon>
        <taxon>Scleropages</taxon>
    </lineage>
</organism>
<feature type="region of interest" description="Disordered" evidence="6">
    <location>
        <begin position="239"/>
        <end position="276"/>
    </location>
</feature>
<feature type="signal peptide" evidence="7">
    <location>
        <begin position="1"/>
        <end position="19"/>
    </location>
</feature>
<dbReference type="SMART" id="SM00131">
    <property type="entry name" value="KU"/>
    <property type="match status" value="1"/>
</dbReference>
<proteinExistence type="predicted"/>
<dbReference type="InterPro" id="IPR036880">
    <property type="entry name" value="Kunitz_BPTI_sf"/>
</dbReference>
<dbReference type="CDD" id="cd00109">
    <property type="entry name" value="Kunitz-type"/>
    <property type="match status" value="1"/>
</dbReference>
<dbReference type="STRING" id="113540.ENSSFOP00015053933"/>
<dbReference type="InterPro" id="IPR050098">
    <property type="entry name" value="TFPI/VKTCI-like"/>
</dbReference>
<dbReference type="InterPro" id="IPR013320">
    <property type="entry name" value="ConA-like_dom_sf"/>
</dbReference>
<name>A0A0P7XW31_SCLFO</name>
<protein>
    <recommendedName>
        <fullName evidence="8">BPTI/Kunitz inhibitor domain-containing protein</fullName>
    </recommendedName>
</protein>
<dbReference type="Gene3D" id="1.10.1280.10">
    <property type="entry name" value="Di-copper center containing domain from catechol oxidase"/>
    <property type="match status" value="1"/>
</dbReference>
<dbReference type="InterPro" id="IPR048287">
    <property type="entry name" value="TSPN-like_N"/>
</dbReference>